<dbReference type="Proteomes" id="UP001198901">
    <property type="component" value="Unassembled WGS sequence"/>
</dbReference>
<dbReference type="RefSeq" id="WP_224529462.1">
    <property type="nucleotide sequence ID" value="NZ_JAIUJR010000007.1"/>
</dbReference>
<accession>A0ABS7XUJ5</accession>
<dbReference type="PROSITE" id="PS51257">
    <property type="entry name" value="PROKAR_LIPOPROTEIN"/>
    <property type="match status" value="1"/>
</dbReference>
<evidence type="ECO:0000256" key="1">
    <source>
        <dbReference type="SAM" id="SignalP"/>
    </source>
</evidence>
<name>A0ABS7XUJ5_9FLAO</name>
<gene>
    <name evidence="2" type="ORF">LBU54_11215</name>
</gene>
<dbReference type="InterPro" id="IPR010870">
    <property type="entry name" value="Porin_O/P"/>
</dbReference>
<organism evidence="2 3">
    <name type="scientific">Winogradskyella alexanderae</name>
    <dbReference type="NCBI Taxonomy" id="2877123"/>
    <lineage>
        <taxon>Bacteria</taxon>
        <taxon>Pseudomonadati</taxon>
        <taxon>Bacteroidota</taxon>
        <taxon>Flavobacteriia</taxon>
        <taxon>Flavobacteriales</taxon>
        <taxon>Flavobacteriaceae</taxon>
        <taxon>Winogradskyella</taxon>
    </lineage>
</organism>
<keyword evidence="3" id="KW-1185">Reference proteome</keyword>
<dbReference type="EMBL" id="JAIUJR010000007">
    <property type="protein sequence ID" value="MCA0133154.1"/>
    <property type="molecule type" value="Genomic_DNA"/>
</dbReference>
<keyword evidence="1" id="KW-0732">Signal</keyword>
<dbReference type="InterPro" id="IPR023614">
    <property type="entry name" value="Porin_dom_sf"/>
</dbReference>
<comment type="caution">
    <text evidence="2">The sequence shown here is derived from an EMBL/GenBank/DDBJ whole genome shotgun (WGS) entry which is preliminary data.</text>
</comment>
<dbReference type="Gene3D" id="2.40.160.10">
    <property type="entry name" value="Porin"/>
    <property type="match status" value="1"/>
</dbReference>
<feature type="chain" id="PRO_5045444761" evidence="1">
    <location>
        <begin position="22"/>
        <end position="356"/>
    </location>
</feature>
<proteinExistence type="predicted"/>
<sequence length="356" mass="40222">MKLIYKLIFLVLLFSTSTILSQGCDVDDPSSSSDTTGTKKIKLFGYLQPQFDYNFTDGDQNNTFKFRRARIGVRGDIYEDFSYYFMLEASPFIGNQSDVYLMDVFITYHADNWARISLGSYKQPFSLDLATPCFALTTIERAIVVDQLVTPQRDFGIGIFGGNKYNRLNYAVAIMNGSGIGGFKPLDNNTKKDIVGRATYRLTDFLTVGGSFRYGFPLLNDNESDRTTYGFEFLAELNKLKIQGEYIHDTGAYLTAAGGGCGGLDPVSLDGLTSDGAYIMAAYSVNEKFQPVFKWEYFDQNVDVSDIPGIYQERMTFGFNYFFNKMYRLQINYFANIETVTNVDNDQIAAQIQVKF</sequence>
<protein>
    <submittedName>
        <fullName evidence="2">OprO/OprP family phosphate-selective porin</fullName>
    </submittedName>
</protein>
<reference evidence="3" key="1">
    <citation type="submission" date="2023-07" db="EMBL/GenBank/DDBJ databases">
        <authorList>
            <person name="Yue Y."/>
        </authorList>
    </citation>
    <scope>NUCLEOTIDE SEQUENCE [LARGE SCALE GENOMIC DNA]</scope>
    <source>
        <strain evidence="3">D23</strain>
    </source>
</reference>
<evidence type="ECO:0000313" key="2">
    <source>
        <dbReference type="EMBL" id="MCA0133154.1"/>
    </source>
</evidence>
<dbReference type="Pfam" id="PF07396">
    <property type="entry name" value="Porin_O_P"/>
    <property type="match status" value="1"/>
</dbReference>
<feature type="signal peptide" evidence="1">
    <location>
        <begin position="1"/>
        <end position="21"/>
    </location>
</feature>
<dbReference type="SUPFAM" id="SSF56935">
    <property type="entry name" value="Porins"/>
    <property type="match status" value="1"/>
</dbReference>
<evidence type="ECO:0000313" key="3">
    <source>
        <dbReference type="Proteomes" id="UP001198901"/>
    </source>
</evidence>